<reference evidence="3" key="1">
    <citation type="submission" date="2023-06" db="EMBL/GenBank/DDBJ databases">
        <title>Genomic of Parafulvivirga corallium.</title>
        <authorList>
            <person name="Wang G."/>
        </authorList>
    </citation>
    <scope>NUCLEOTIDE SEQUENCE</scope>
    <source>
        <strain evidence="3">BMA10</strain>
    </source>
</reference>
<protein>
    <submittedName>
        <fullName evidence="3">Amidohydrolase family protein</fullName>
    </submittedName>
</protein>
<evidence type="ECO:0000313" key="4">
    <source>
        <dbReference type="Proteomes" id="UP001172082"/>
    </source>
</evidence>
<proteinExistence type="inferred from homology"/>
<dbReference type="Gene3D" id="3.20.20.140">
    <property type="entry name" value="Metal-dependent hydrolases"/>
    <property type="match status" value="1"/>
</dbReference>
<dbReference type="InterPro" id="IPR032466">
    <property type="entry name" value="Metal_Hydrolase"/>
</dbReference>
<dbReference type="Proteomes" id="UP001172082">
    <property type="component" value="Unassembled WGS sequence"/>
</dbReference>
<dbReference type="SUPFAM" id="SSF51556">
    <property type="entry name" value="Metallo-dependent hydrolases"/>
    <property type="match status" value="1"/>
</dbReference>
<keyword evidence="4" id="KW-1185">Reference proteome</keyword>
<name>A0ABT8KXA6_9BACT</name>
<sequence length="275" mass="31881">MRIDSHQHFWNYDPVRDAWIDETMGVIRRDFTPNDLAPILQQNSFDGCIAVQADQSEDETDFLLGLAEKNDFIKGVVGWLDLRADNIEERLHLYNNRPKLVGIRHIVQSEPDDNFMLGTAFQYGIGKLKSFDLAYDILIFPKQLPAAIKLVEKFPDQKFVLDHIAKPLIKDRMLQPWKDQIEELAKAENVLCKVSGMVTEADWKLWEPMDFNPYLDVVFEAFGTDRLMFGSDWPVCLLASDYGRVVDIVQQYMRGFDKDDQEKVFGRNAMEFYGT</sequence>
<dbReference type="EMBL" id="JAUJEA010000018">
    <property type="protein sequence ID" value="MDN5205432.1"/>
    <property type="molecule type" value="Genomic_DNA"/>
</dbReference>
<organism evidence="3 4">
    <name type="scientific">Splendidivirga corallicola</name>
    <dbReference type="NCBI Taxonomy" id="3051826"/>
    <lineage>
        <taxon>Bacteria</taxon>
        <taxon>Pseudomonadati</taxon>
        <taxon>Bacteroidota</taxon>
        <taxon>Cytophagia</taxon>
        <taxon>Cytophagales</taxon>
        <taxon>Splendidivirgaceae</taxon>
        <taxon>Splendidivirga</taxon>
    </lineage>
</organism>
<dbReference type="InterPro" id="IPR006680">
    <property type="entry name" value="Amidohydro-rel"/>
</dbReference>
<dbReference type="PANTHER" id="PTHR43569">
    <property type="entry name" value="AMIDOHYDROLASE"/>
    <property type="match status" value="1"/>
</dbReference>
<comment type="caution">
    <text evidence="3">The sequence shown here is derived from an EMBL/GenBank/DDBJ whole genome shotgun (WGS) entry which is preliminary data.</text>
</comment>
<comment type="similarity">
    <text evidence="1">Belongs to the metallo-dependent hydrolases superfamily.</text>
</comment>
<accession>A0ABT8KXA6</accession>
<evidence type="ECO:0000259" key="2">
    <source>
        <dbReference type="Pfam" id="PF04909"/>
    </source>
</evidence>
<feature type="domain" description="Amidohydrolase-related" evidence="2">
    <location>
        <begin position="3"/>
        <end position="274"/>
    </location>
</feature>
<dbReference type="RefSeq" id="WP_346755452.1">
    <property type="nucleotide sequence ID" value="NZ_JAUJEA010000018.1"/>
</dbReference>
<dbReference type="Pfam" id="PF04909">
    <property type="entry name" value="Amidohydro_2"/>
    <property type="match status" value="1"/>
</dbReference>
<evidence type="ECO:0000256" key="1">
    <source>
        <dbReference type="ARBA" id="ARBA00038310"/>
    </source>
</evidence>
<dbReference type="InterPro" id="IPR052350">
    <property type="entry name" value="Metallo-dep_Lactonases"/>
</dbReference>
<gene>
    <name evidence="3" type="ORF">QQ008_28865</name>
</gene>
<dbReference type="PANTHER" id="PTHR43569:SF2">
    <property type="entry name" value="AMIDOHYDROLASE-RELATED DOMAIN-CONTAINING PROTEIN"/>
    <property type="match status" value="1"/>
</dbReference>
<evidence type="ECO:0000313" key="3">
    <source>
        <dbReference type="EMBL" id="MDN5205432.1"/>
    </source>
</evidence>